<evidence type="ECO:0000256" key="2">
    <source>
        <dbReference type="ARBA" id="ARBA00007399"/>
    </source>
</evidence>
<dbReference type="SUPFAM" id="SSF49354">
    <property type="entry name" value="PapD-like"/>
    <property type="match status" value="1"/>
</dbReference>
<evidence type="ECO:0000313" key="13">
    <source>
        <dbReference type="Proteomes" id="UP000475079"/>
    </source>
</evidence>
<dbReference type="InterPro" id="IPR001829">
    <property type="entry name" value="Pili_assmbl_chaperone_bac"/>
</dbReference>
<evidence type="ECO:0000256" key="5">
    <source>
        <dbReference type="ARBA" id="ARBA00022764"/>
    </source>
</evidence>
<evidence type="ECO:0000313" key="12">
    <source>
        <dbReference type="EMBL" id="MPQ53599.1"/>
    </source>
</evidence>
<dbReference type="Pfam" id="PF00345">
    <property type="entry name" value="PapD_N"/>
    <property type="match status" value="1"/>
</dbReference>
<feature type="domain" description="Pili assembly chaperone C-terminal" evidence="11">
    <location>
        <begin position="172"/>
        <end position="233"/>
    </location>
</feature>
<dbReference type="SUPFAM" id="SSF49584">
    <property type="entry name" value="Periplasmic chaperone C-domain"/>
    <property type="match status" value="1"/>
</dbReference>
<keyword evidence="3" id="KW-1029">Fimbrium biogenesis</keyword>
<comment type="similarity">
    <text evidence="2 8">Belongs to the periplasmic pilus chaperone family.</text>
</comment>
<dbReference type="EMBL" id="WHIY01000017">
    <property type="protein sequence ID" value="MPQ53599.1"/>
    <property type="molecule type" value="Genomic_DNA"/>
</dbReference>
<evidence type="ECO:0000259" key="10">
    <source>
        <dbReference type="Pfam" id="PF00345"/>
    </source>
</evidence>
<dbReference type="InterPro" id="IPR036316">
    <property type="entry name" value="Pili_assmbl_chap_C_dom_sf"/>
</dbReference>
<evidence type="ECO:0000256" key="9">
    <source>
        <dbReference type="SAM" id="SignalP"/>
    </source>
</evidence>
<dbReference type="FunFam" id="2.60.40.10:FF:000458">
    <property type="entry name" value="Molecular chaperone FimC"/>
    <property type="match status" value="1"/>
</dbReference>
<keyword evidence="7" id="KW-0393">Immunoglobulin domain</keyword>
<dbReference type="RefSeq" id="WP_152404837.1">
    <property type="nucleotide sequence ID" value="NZ_WHIY01000017.1"/>
</dbReference>
<evidence type="ECO:0000256" key="1">
    <source>
        <dbReference type="ARBA" id="ARBA00004418"/>
    </source>
</evidence>
<dbReference type="InterPro" id="IPR016147">
    <property type="entry name" value="Pili_assmbl_chaperone_N"/>
</dbReference>
<dbReference type="InterPro" id="IPR016148">
    <property type="entry name" value="Pili_assmbl_chaperone_C"/>
</dbReference>
<comment type="caution">
    <text evidence="12">The sequence shown here is derived from an EMBL/GenBank/DDBJ whole genome shotgun (WGS) entry which is preliminary data.</text>
</comment>
<feature type="signal peptide" evidence="9">
    <location>
        <begin position="1"/>
        <end position="25"/>
    </location>
</feature>
<organism evidence="12 13">
    <name type="scientific">Citrobacter telavivensis</name>
    <dbReference type="NCBI Taxonomy" id="2653932"/>
    <lineage>
        <taxon>Bacteria</taxon>
        <taxon>Pseudomonadati</taxon>
        <taxon>Pseudomonadota</taxon>
        <taxon>Gammaproteobacteria</taxon>
        <taxon>Enterobacterales</taxon>
        <taxon>Enterobacteriaceae</taxon>
        <taxon>Citrobacter</taxon>
    </lineage>
</organism>
<dbReference type="AlphaFoldDB" id="A0A6L5EDQ9"/>
<dbReference type="PROSITE" id="PS00635">
    <property type="entry name" value="PILI_CHAPERONE"/>
    <property type="match status" value="1"/>
</dbReference>
<sequence>MKRSQFLCQMSLMMTLFGFSTLSFAGLVLDGTRVIYPAGESEVTVRMKNTGRLPVLAQSWIDNGVKNVTPDKISSVFVLTPPINRVNAGKGQTLRISLLAENTLPQDKESVFYLNVLAIPAKSKDSIDASQINIAFKTRIKLFYRPDSLKGNANDAPDLLRWHINGSSVTATNPTPYYVTLSEVSYTSGGKKVAASGQMITPGGTRDFNFNGVNQINSVDSIEYASINDFGGLNKYKVKK</sequence>
<dbReference type="InterPro" id="IPR008962">
    <property type="entry name" value="PapD-like_sf"/>
</dbReference>
<evidence type="ECO:0000256" key="6">
    <source>
        <dbReference type="ARBA" id="ARBA00023186"/>
    </source>
</evidence>
<reference evidence="12 13" key="1">
    <citation type="submission" date="2019-10" db="EMBL/GenBank/DDBJ databases">
        <title>Characterization of a new Citrobacter species.</title>
        <authorList>
            <person name="Goncalves Ribeiro T."/>
            <person name="Izdebski R."/>
            <person name="Urbanowicz P."/>
            <person name="Carmeli Y."/>
            <person name="Gniadkowski M."/>
            <person name="Peixe L."/>
        </authorList>
    </citation>
    <scope>NUCLEOTIDE SEQUENCE [LARGE SCALE GENOMIC DNA]</scope>
    <source>
        <strain evidence="12 13">NMI7905_11</strain>
    </source>
</reference>
<dbReference type="Pfam" id="PF02753">
    <property type="entry name" value="PapD_C"/>
    <property type="match status" value="1"/>
</dbReference>
<evidence type="ECO:0000256" key="7">
    <source>
        <dbReference type="ARBA" id="ARBA00023319"/>
    </source>
</evidence>
<evidence type="ECO:0000256" key="8">
    <source>
        <dbReference type="RuleBase" id="RU003918"/>
    </source>
</evidence>
<accession>A0A6L5EDQ9</accession>
<keyword evidence="6 8" id="KW-0143">Chaperone</keyword>
<keyword evidence="13" id="KW-1185">Reference proteome</keyword>
<dbReference type="PRINTS" id="PR00969">
    <property type="entry name" value="CHAPERONPILI"/>
</dbReference>
<keyword evidence="5" id="KW-0574">Periplasm</keyword>
<feature type="domain" description="Pili assembly chaperone N-terminal" evidence="10">
    <location>
        <begin position="26"/>
        <end position="149"/>
    </location>
</feature>
<feature type="chain" id="PRO_5026685242" evidence="9">
    <location>
        <begin position="26"/>
        <end position="240"/>
    </location>
</feature>
<keyword evidence="4 9" id="KW-0732">Signal</keyword>
<dbReference type="PANTHER" id="PTHR30251:SF2">
    <property type="entry name" value="FIMBRIAL CHAPERONE YADV-RELATED"/>
    <property type="match status" value="1"/>
</dbReference>
<evidence type="ECO:0000256" key="3">
    <source>
        <dbReference type="ARBA" id="ARBA00022558"/>
    </source>
</evidence>
<dbReference type="Gene3D" id="2.60.40.10">
    <property type="entry name" value="Immunoglobulins"/>
    <property type="match status" value="2"/>
</dbReference>
<dbReference type="GO" id="GO:0071555">
    <property type="term" value="P:cell wall organization"/>
    <property type="evidence" value="ECO:0007669"/>
    <property type="project" value="InterPro"/>
</dbReference>
<dbReference type="PANTHER" id="PTHR30251">
    <property type="entry name" value="PILUS ASSEMBLY CHAPERONE"/>
    <property type="match status" value="1"/>
</dbReference>
<comment type="subcellular location">
    <subcellularLocation>
        <location evidence="1 8">Periplasm</location>
    </subcellularLocation>
</comment>
<evidence type="ECO:0000256" key="4">
    <source>
        <dbReference type="ARBA" id="ARBA00022729"/>
    </source>
</evidence>
<dbReference type="InterPro" id="IPR018046">
    <property type="entry name" value="Pili_assmbl_chaperone_CS"/>
</dbReference>
<protein>
    <submittedName>
        <fullName evidence="12">Fimbria/pilus periplasmic chaperone</fullName>
    </submittedName>
</protein>
<gene>
    <name evidence="12" type="ORF">GBB84_22135</name>
</gene>
<dbReference type="InterPro" id="IPR013783">
    <property type="entry name" value="Ig-like_fold"/>
</dbReference>
<dbReference type="InterPro" id="IPR050643">
    <property type="entry name" value="Periplasmic_pilus_chap"/>
</dbReference>
<dbReference type="GO" id="GO:0030288">
    <property type="term" value="C:outer membrane-bounded periplasmic space"/>
    <property type="evidence" value="ECO:0007669"/>
    <property type="project" value="InterPro"/>
</dbReference>
<dbReference type="Proteomes" id="UP000475079">
    <property type="component" value="Unassembled WGS sequence"/>
</dbReference>
<name>A0A6L5EDQ9_9ENTR</name>
<evidence type="ECO:0000259" key="11">
    <source>
        <dbReference type="Pfam" id="PF02753"/>
    </source>
</evidence>
<proteinExistence type="inferred from homology"/>